<evidence type="ECO:0000313" key="1">
    <source>
        <dbReference type="EMBL" id="MBW4548347.1"/>
    </source>
</evidence>
<reference evidence="1" key="1">
    <citation type="submission" date="2021-05" db="EMBL/GenBank/DDBJ databases">
        <authorList>
            <person name="Pietrasiak N."/>
            <person name="Ward R."/>
            <person name="Stajich J.E."/>
            <person name="Kurbessoian T."/>
        </authorList>
    </citation>
    <scope>NUCLEOTIDE SEQUENCE</scope>
    <source>
        <strain evidence="1">CPER-KK1</strain>
    </source>
</reference>
<reference evidence="1" key="2">
    <citation type="journal article" date="2022" name="Microbiol. Resour. Announc.">
        <title>Metagenome Sequencing to Explore Phylogenomics of Terrestrial Cyanobacteria.</title>
        <authorList>
            <person name="Ward R.D."/>
            <person name="Stajich J.E."/>
            <person name="Johansen J.R."/>
            <person name="Huntemann M."/>
            <person name="Clum A."/>
            <person name="Foster B."/>
            <person name="Foster B."/>
            <person name="Roux S."/>
            <person name="Palaniappan K."/>
            <person name="Varghese N."/>
            <person name="Mukherjee S."/>
            <person name="Reddy T.B.K."/>
            <person name="Daum C."/>
            <person name="Copeland A."/>
            <person name="Chen I.A."/>
            <person name="Ivanova N.N."/>
            <person name="Kyrpides N.C."/>
            <person name="Shapiro N."/>
            <person name="Eloe-Fadrosh E.A."/>
            <person name="Pietrasiak N."/>
        </authorList>
    </citation>
    <scope>NUCLEOTIDE SEQUENCE</scope>
    <source>
        <strain evidence="1">CPER-KK1</strain>
    </source>
</reference>
<name>A0A951PR32_9CYAN</name>
<gene>
    <name evidence="1" type="ORF">KME25_28500</name>
</gene>
<proteinExistence type="predicted"/>
<dbReference type="Proteomes" id="UP000753908">
    <property type="component" value="Unassembled WGS sequence"/>
</dbReference>
<organism evidence="1 2">
    <name type="scientific">Symplocastrum torsivum CPER-KK1</name>
    <dbReference type="NCBI Taxonomy" id="450513"/>
    <lineage>
        <taxon>Bacteria</taxon>
        <taxon>Bacillati</taxon>
        <taxon>Cyanobacteriota</taxon>
        <taxon>Cyanophyceae</taxon>
        <taxon>Oscillatoriophycideae</taxon>
        <taxon>Oscillatoriales</taxon>
        <taxon>Microcoleaceae</taxon>
        <taxon>Symplocastrum</taxon>
    </lineage>
</organism>
<accession>A0A951PR32</accession>
<dbReference type="EMBL" id="JAHHIF010000060">
    <property type="protein sequence ID" value="MBW4548347.1"/>
    <property type="molecule type" value="Genomic_DNA"/>
</dbReference>
<evidence type="ECO:0000313" key="2">
    <source>
        <dbReference type="Proteomes" id="UP000753908"/>
    </source>
</evidence>
<dbReference type="AlphaFoldDB" id="A0A951PR32"/>
<protein>
    <submittedName>
        <fullName evidence="1">Uncharacterized protein</fullName>
    </submittedName>
</protein>
<sequence>MPDTKTLNEEWLHRIKLLFQRSVTEADVTKSKSLWYQACSSESIRLEWLEETRKAAQLF</sequence>
<comment type="caution">
    <text evidence="1">The sequence shown here is derived from an EMBL/GenBank/DDBJ whole genome shotgun (WGS) entry which is preliminary data.</text>
</comment>